<dbReference type="PROSITE" id="PS51186">
    <property type="entry name" value="GNAT"/>
    <property type="match status" value="1"/>
</dbReference>
<dbReference type="Pfam" id="PF13302">
    <property type="entry name" value="Acetyltransf_3"/>
    <property type="match status" value="1"/>
</dbReference>
<evidence type="ECO:0000313" key="2">
    <source>
        <dbReference type="Proteomes" id="UP000190951"/>
    </source>
</evidence>
<dbReference type="InterPro" id="IPR000182">
    <property type="entry name" value="GNAT_dom"/>
</dbReference>
<accession>A0A1S8L2H2</accession>
<sequence>MDLNITEMDYNKALEISNWNYEKQFSIYNMNGSEECIKELLNSNYFAVIDNKNNLIGYYGFGAAARVPLGEDLGLYNGNSITDIGLGLKPSLCGHGVGFDFFNCGLNFARSKLNAKNFRLTVTTFNKAAIKIYLKLGFKKVTSFPAMSSIGEIEFWIMTLVG</sequence>
<dbReference type="SUPFAM" id="SSF55729">
    <property type="entry name" value="Acyl-CoA N-acyltransferases (Nat)"/>
    <property type="match status" value="1"/>
</dbReference>
<dbReference type="Gene3D" id="3.40.630.30">
    <property type="match status" value="1"/>
</dbReference>
<protein>
    <submittedName>
        <fullName evidence="1">Uncharacterized protein</fullName>
    </submittedName>
</protein>
<dbReference type="AlphaFoldDB" id="A0A1S8L2H2"/>
<dbReference type="GO" id="GO:0016747">
    <property type="term" value="F:acyltransferase activity, transferring groups other than amino-acyl groups"/>
    <property type="evidence" value="ECO:0007669"/>
    <property type="project" value="InterPro"/>
</dbReference>
<organism evidence="1 2">
    <name type="scientific">Clostridium felsineum</name>
    <dbReference type="NCBI Taxonomy" id="36839"/>
    <lineage>
        <taxon>Bacteria</taxon>
        <taxon>Bacillati</taxon>
        <taxon>Bacillota</taxon>
        <taxon>Clostridia</taxon>
        <taxon>Eubacteriales</taxon>
        <taxon>Clostridiaceae</taxon>
        <taxon>Clostridium</taxon>
    </lineage>
</organism>
<keyword evidence="2" id="KW-1185">Reference proteome</keyword>
<dbReference type="KEGG" id="crw:CROST_042260"/>
<dbReference type="Proteomes" id="UP000190951">
    <property type="component" value="Chromosome"/>
</dbReference>
<dbReference type="RefSeq" id="WP_242951924.1">
    <property type="nucleotide sequence ID" value="NZ_CP096983.1"/>
</dbReference>
<reference evidence="1 2" key="1">
    <citation type="submission" date="2022-04" db="EMBL/GenBank/DDBJ databases">
        <title>Genome sequence of C. roseum typestrain.</title>
        <authorList>
            <person name="Poehlein A."/>
            <person name="Schoch T."/>
            <person name="Duerre P."/>
            <person name="Daniel R."/>
        </authorList>
    </citation>
    <scope>NUCLEOTIDE SEQUENCE [LARGE SCALE GENOMIC DNA]</scope>
    <source>
        <strain evidence="1 2">DSM 7320</strain>
    </source>
</reference>
<evidence type="ECO:0000313" key="1">
    <source>
        <dbReference type="EMBL" id="URZ13460.1"/>
    </source>
</evidence>
<proteinExistence type="predicted"/>
<dbReference type="InterPro" id="IPR016181">
    <property type="entry name" value="Acyl_CoA_acyltransferase"/>
</dbReference>
<gene>
    <name evidence="1" type="ORF">CROST_042260</name>
</gene>
<dbReference type="EMBL" id="CP096983">
    <property type="protein sequence ID" value="URZ13460.1"/>
    <property type="molecule type" value="Genomic_DNA"/>
</dbReference>
<dbReference type="STRING" id="84029.CROST_29700"/>
<name>A0A1S8L2H2_9CLOT</name>